<proteinExistence type="predicted"/>
<protein>
    <submittedName>
        <fullName evidence="1">Uncharacterized protein</fullName>
    </submittedName>
</protein>
<evidence type="ECO:0000313" key="2">
    <source>
        <dbReference type="Proteomes" id="UP001187343"/>
    </source>
</evidence>
<accession>A0AA88P8A3</accession>
<reference evidence="1" key="1">
    <citation type="submission" date="2023-08" db="EMBL/GenBank/DDBJ databases">
        <title>Chromosome-level Genome Assembly of mud carp (Cirrhinus molitorella).</title>
        <authorList>
            <person name="Liu H."/>
        </authorList>
    </citation>
    <scope>NUCLEOTIDE SEQUENCE</scope>
    <source>
        <strain evidence="1">Prfri</strain>
        <tissue evidence="1">Muscle</tissue>
    </source>
</reference>
<dbReference type="EMBL" id="JAUYZG010000018">
    <property type="protein sequence ID" value="KAK2880712.1"/>
    <property type="molecule type" value="Genomic_DNA"/>
</dbReference>
<name>A0AA88P8A3_9TELE</name>
<organism evidence="1 2">
    <name type="scientific">Cirrhinus molitorella</name>
    <name type="common">mud carp</name>
    <dbReference type="NCBI Taxonomy" id="172907"/>
    <lineage>
        <taxon>Eukaryota</taxon>
        <taxon>Metazoa</taxon>
        <taxon>Chordata</taxon>
        <taxon>Craniata</taxon>
        <taxon>Vertebrata</taxon>
        <taxon>Euteleostomi</taxon>
        <taxon>Actinopterygii</taxon>
        <taxon>Neopterygii</taxon>
        <taxon>Teleostei</taxon>
        <taxon>Ostariophysi</taxon>
        <taxon>Cypriniformes</taxon>
        <taxon>Cyprinidae</taxon>
        <taxon>Labeoninae</taxon>
        <taxon>Labeonini</taxon>
        <taxon>Cirrhinus</taxon>
    </lineage>
</organism>
<keyword evidence="2" id="KW-1185">Reference proteome</keyword>
<dbReference type="Proteomes" id="UP001187343">
    <property type="component" value="Unassembled WGS sequence"/>
</dbReference>
<dbReference type="AlphaFoldDB" id="A0AA88P8A3"/>
<gene>
    <name evidence="1" type="ORF">Q8A67_017980</name>
</gene>
<evidence type="ECO:0000313" key="1">
    <source>
        <dbReference type="EMBL" id="KAK2880712.1"/>
    </source>
</evidence>
<sequence>MTTHTNDCDTTLVYQQRADLFGSITSAYNNSTIYQISNDKTRGFGNNMGFMYEVSSYIGVLAEEPQVAVHKYEAHEEQHKNGQTGEDGTHVSGCGGCRRAGYVSDSLVRAT</sequence>
<comment type="caution">
    <text evidence="1">The sequence shown here is derived from an EMBL/GenBank/DDBJ whole genome shotgun (WGS) entry which is preliminary data.</text>
</comment>